<dbReference type="GeneTree" id="ENSGT00940000171566"/>
<dbReference type="SUPFAM" id="SSF48065">
    <property type="entry name" value="DBL homology domain (DH-domain)"/>
    <property type="match status" value="1"/>
</dbReference>
<dbReference type="AlphaFoldDB" id="H2YLC1"/>
<dbReference type="OMA" id="NIWMERI"/>
<accession>H2YLC1</accession>
<dbReference type="Pfam" id="PF00621">
    <property type="entry name" value="RhoGEF"/>
    <property type="match status" value="1"/>
</dbReference>
<evidence type="ECO:0000259" key="4">
    <source>
        <dbReference type="PROSITE" id="PS50010"/>
    </source>
</evidence>
<dbReference type="eggNOG" id="KOG3520">
    <property type="taxonomic scope" value="Eukaryota"/>
</dbReference>
<dbReference type="Proteomes" id="UP000007875">
    <property type="component" value="Unassembled WGS sequence"/>
</dbReference>
<keyword evidence="6" id="KW-1185">Reference proteome</keyword>
<dbReference type="InterPro" id="IPR051632">
    <property type="entry name" value="Rho_GEF"/>
</dbReference>
<dbReference type="Ensembl" id="ENSCSAVT00000006201.1">
    <property type="protein sequence ID" value="ENSCSAVP00000006123.1"/>
    <property type="gene ID" value="ENSCSAVG00000003660.1"/>
</dbReference>
<reference evidence="6" key="1">
    <citation type="submission" date="2003-08" db="EMBL/GenBank/DDBJ databases">
        <authorList>
            <person name="Birren B."/>
            <person name="Nusbaum C."/>
            <person name="Abebe A."/>
            <person name="Abouelleil A."/>
            <person name="Adekoya E."/>
            <person name="Ait-zahra M."/>
            <person name="Allen N."/>
            <person name="Allen T."/>
            <person name="An P."/>
            <person name="Anderson M."/>
            <person name="Anderson S."/>
            <person name="Arachchi H."/>
            <person name="Armbruster J."/>
            <person name="Bachantsang P."/>
            <person name="Baldwin J."/>
            <person name="Barry A."/>
            <person name="Bayul T."/>
            <person name="Blitshsteyn B."/>
            <person name="Bloom T."/>
            <person name="Blye J."/>
            <person name="Boguslavskiy L."/>
            <person name="Borowsky M."/>
            <person name="Boukhgalter B."/>
            <person name="Brunache A."/>
            <person name="Butler J."/>
            <person name="Calixte N."/>
            <person name="Calvo S."/>
            <person name="Camarata J."/>
            <person name="Campo K."/>
            <person name="Chang J."/>
            <person name="Cheshatsang Y."/>
            <person name="Citroen M."/>
            <person name="Collymore A."/>
            <person name="Considine T."/>
            <person name="Cook A."/>
            <person name="Cooke P."/>
            <person name="Corum B."/>
            <person name="Cuomo C."/>
            <person name="David R."/>
            <person name="Dawoe T."/>
            <person name="Degray S."/>
            <person name="Dodge S."/>
            <person name="Dooley K."/>
            <person name="Dorje P."/>
            <person name="Dorjee K."/>
            <person name="Dorris L."/>
            <person name="Duffey N."/>
            <person name="Dupes A."/>
            <person name="Elkins T."/>
            <person name="Engels R."/>
            <person name="Erickson J."/>
            <person name="Farina A."/>
            <person name="Faro S."/>
            <person name="Ferreira P."/>
            <person name="Fischer H."/>
            <person name="Fitzgerald M."/>
            <person name="Foley K."/>
            <person name="Gage D."/>
            <person name="Galagan J."/>
            <person name="Gearin G."/>
            <person name="Gnerre S."/>
            <person name="Gnirke A."/>
            <person name="Goyette A."/>
            <person name="Graham J."/>
            <person name="Grandbois E."/>
            <person name="Gyaltsen K."/>
            <person name="Hafez N."/>
            <person name="Hagopian D."/>
            <person name="Hagos B."/>
            <person name="Hall J."/>
            <person name="Hatcher B."/>
            <person name="Heller A."/>
            <person name="Higgins H."/>
            <person name="Honan T."/>
            <person name="Horn A."/>
            <person name="Houde N."/>
            <person name="Hughes L."/>
            <person name="Hulme W."/>
            <person name="Husby E."/>
            <person name="Iliev I."/>
            <person name="Jaffe D."/>
            <person name="Jones C."/>
            <person name="Kamal M."/>
            <person name="Kamat A."/>
            <person name="Kamvysselis M."/>
            <person name="Karlsson E."/>
            <person name="Kells C."/>
            <person name="Kieu A."/>
            <person name="Kisner P."/>
            <person name="Kodira C."/>
            <person name="Kulbokas E."/>
            <person name="Labutti K."/>
            <person name="Lama D."/>
            <person name="Landers T."/>
            <person name="Leger J."/>
            <person name="Levine S."/>
            <person name="Lewis D."/>
            <person name="Lewis T."/>
            <person name="Lindblad-toh K."/>
            <person name="Liu X."/>
            <person name="Lokyitsang T."/>
            <person name="Lokyitsang Y."/>
            <person name="Lucien O."/>
            <person name="Lui A."/>
            <person name="Ma L.J."/>
            <person name="Mabbitt R."/>
            <person name="Macdonald J."/>
            <person name="Maclean C."/>
            <person name="Major J."/>
            <person name="Manning J."/>
            <person name="Marabella R."/>
            <person name="Maru K."/>
            <person name="Matthews C."/>
            <person name="Mauceli E."/>
            <person name="Mccarthy M."/>
            <person name="Mcdonough S."/>
            <person name="Mcghee T."/>
            <person name="Meldrim J."/>
            <person name="Meneus L."/>
            <person name="Mesirov J."/>
            <person name="Mihalev A."/>
            <person name="Mihova T."/>
            <person name="Mikkelsen T."/>
            <person name="Mlenga V."/>
            <person name="Moru K."/>
            <person name="Mozes J."/>
            <person name="Mulrain L."/>
            <person name="Munson G."/>
            <person name="Naylor J."/>
            <person name="Newes C."/>
            <person name="Nguyen C."/>
            <person name="Nguyen N."/>
            <person name="Nguyen T."/>
            <person name="Nicol R."/>
            <person name="Nielsen C."/>
            <person name="Nizzari M."/>
            <person name="Norbu C."/>
            <person name="Norbu N."/>
            <person name="O'donnell P."/>
            <person name="Okoawo O."/>
            <person name="O'leary S."/>
            <person name="Omotosho B."/>
            <person name="O'neill K."/>
            <person name="Osman S."/>
            <person name="Parker S."/>
            <person name="Perrin D."/>
            <person name="Phunkhang P."/>
            <person name="Piqani B."/>
            <person name="Purcell S."/>
            <person name="Rachupka T."/>
            <person name="Ramasamy U."/>
            <person name="Rameau R."/>
            <person name="Ray V."/>
            <person name="Raymond C."/>
            <person name="Retta R."/>
            <person name="Richardson S."/>
            <person name="Rise C."/>
            <person name="Rodriguez J."/>
            <person name="Rogers J."/>
            <person name="Rogov P."/>
            <person name="Rutman M."/>
            <person name="Schupbach R."/>
            <person name="Seaman C."/>
            <person name="Settipalli S."/>
            <person name="Sharpe T."/>
            <person name="Sheridan J."/>
            <person name="Sherpa N."/>
            <person name="Shi J."/>
            <person name="Smirnov S."/>
            <person name="Smith C."/>
            <person name="Sougnez C."/>
            <person name="Spencer B."/>
            <person name="Stalker J."/>
            <person name="Stange-thomann N."/>
            <person name="Stavropoulos S."/>
            <person name="Stetson K."/>
            <person name="Stone C."/>
            <person name="Stone S."/>
            <person name="Stubbs M."/>
            <person name="Talamas J."/>
            <person name="Tchuinga P."/>
            <person name="Tenzing P."/>
            <person name="Tesfaye S."/>
            <person name="Theodore J."/>
            <person name="Thoulutsang Y."/>
            <person name="Topham K."/>
            <person name="Towey S."/>
            <person name="Tsamla T."/>
            <person name="Tsomo N."/>
            <person name="Vallee D."/>
            <person name="Vassiliev H."/>
            <person name="Venkataraman V."/>
            <person name="Vinson J."/>
            <person name="Vo A."/>
            <person name="Wade C."/>
            <person name="Wang S."/>
            <person name="Wangchuk T."/>
            <person name="Wangdi T."/>
            <person name="Whittaker C."/>
            <person name="Wilkinson J."/>
            <person name="Wu Y."/>
            <person name="Wyman D."/>
            <person name="Yadav S."/>
            <person name="Yang S."/>
            <person name="Yang X."/>
            <person name="Yeager S."/>
            <person name="Yee E."/>
            <person name="Young G."/>
            <person name="Zainoun J."/>
            <person name="Zembeck L."/>
            <person name="Zimmer A."/>
            <person name="Zody M."/>
            <person name="Lander E."/>
        </authorList>
    </citation>
    <scope>NUCLEOTIDE SEQUENCE [LARGE SCALE GENOMIC DNA]</scope>
</reference>
<dbReference type="CDD" id="cd00160">
    <property type="entry name" value="RhoGEF"/>
    <property type="match status" value="1"/>
</dbReference>
<dbReference type="InterPro" id="IPR000219">
    <property type="entry name" value="DH_dom"/>
</dbReference>
<keyword evidence="1" id="KW-0479">Metal-binding</keyword>
<dbReference type="GO" id="GO:0005085">
    <property type="term" value="F:guanyl-nucleotide exchange factor activity"/>
    <property type="evidence" value="ECO:0007669"/>
    <property type="project" value="InterPro"/>
</dbReference>
<dbReference type="GO" id="GO:0008270">
    <property type="term" value="F:zinc ion binding"/>
    <property type="evidence" value="ECO:0007669"/>
    <property type="project" value="UniProtKB-KW"/>
</dbReference>
<dbReference type="PANTHER" id="PTHR13944">
    <property type="entry name" value="AGAP007712-PA"/>
    <property type="match status" value="1"/>
</dbReference>
<dbReference type="SMART" id="SM00325">
    <property type="entry name" value="RhoGEF"/>
    <property type="match status" value="1"/>
</dbReference>
<feature type="coiled-coil region" evidence="2">
    <location>
        <begin position="300"/>
        <end position="334"/>
    </location>
</feature>
<dbReference type="InParanoid" id="H2YLC1"/>
<dbReference type="PANTHER" id="PTHR13944:SF21">
    <property type="entry name" value="CYSTS, ISOFORM C"/>
    <property type="match status" value="1"/>
</dbReference>
<feature type="region of interest" description="Disordered" evidence="3">
    <location>
        <begin position="32"/>
        <end position="76"/>
    </location>
</feature>
<dbReference type="HOGENOM" id="CLU_743019_0_0_1"/>
<name>H2YLC1_CIOSA</name>
<sequence>MMLNRPAQYAWVTRLLLHMPIQQAEVTDLFSTVGPQPRRNTGSNSSELSLPKDRSSSNRSSYHDDEEGTRTPPHTAYLNNMKDVISASFESLDEATLDTADLESDPDLALKPDEPEAWSVTMDKKVLKKMSKKEVKRQENIFELIQTERNYLTTLKIMQKIFMRGLVREAHCDQQTIEKLFPSIEEHVDYVSNFVGKLSDRQAEGKVVEGIGDVCVAHWSDTNGANMKQVLGDFCCNQSEIISVYKEMFKTDKKFNAFIKKCDKNPLTRRQGIPECALLVTQRVTKYPLMLQTLLDNSSKKEHEKDHADLEKALELAKEIAKDVDDQVQAHERKQILLEIHEKMEPKSTTQFKEGRKFTRKDLLKRKRRLLYS</sequence>
<keyword evidence="1" id="KW-0863">Zinc-finger</keyword>
<dbReference type="InterPro" id="IPR035899">
    <property type="entry name" value="DBL_dom_sf"/>
</dbReference>
<reference evidence="5" key="2">
    <citation type="submission" date="2025-08" db="UniProtKB">
        <authorList>
            <consortium name="Ensembl"/>
        </authorList>
    </citation>
    <scope>IDENTIFICATION</scope>
</reference>
<keyword evidence="2" id="KW-0175">Coiled coil</keyword>
<organism evidence="5 6">
    <name type="scientific">Ciona savignyi</name>
    <name type="common">Pacific transparent sea squirt</name>
    <dbReference type="NCBI Taxonomy" id="51511"/>
    <lineage>
        <taxon>Eukaryota</taxon>
        <taxon>Metazoa</taxon>
        <taxon>Chordata</taxon>
        <taxon>Tunicata</taxon>
        <taxon>Ascidiacea</taxon>
        <taxon>Phlebobranchia</taxon>
        <taxon>Cionidae</taxon>
        <taxon>Ciona</taxon>
    </lineage>
</organism>
<evidence type="ECO:0000313" key="5">
    <source>
        <dbReference type="Ensembl" id="ENSCSAVP00000006123.1"/>
    </source>
</evidence>
<dbReference type="GO" id="GO:0035023">
    <property type="term" value="P:regulation of Rho protein signal transduction"/>
    <property type="evidence" value="ECO:0007669"/>
    <property type="project" value="TreeGrafter"/>
</dbReference>
<evidence type="ECO:0000256" key="1">
    <source>
        <dbReference type="ARBA" id="ARBA00022771"/>
    </source>
</evidence>
<reference evidence="5" key="3">
    <citation type="submission" date="2025-09" db="UniProtKB">
        <authorList>
            <consortium name="Ensembl"/>
        </authorList>
    </citation>
    <scope>IDENTIFICATION</scope>
</reference>
<dbReference type="PROSITE" id="PS50010">
    <property type="entry name" value="DH_2"/>
    <property type="match status" value="1"/>
</dbReference>
<dbReference type="Gene3D" id="1.20.900.10">
    <property type="entry name" value="Dbl homology (DH) domain"/>
    <property type="match status" value="1"/>
</dbReference>
<proteinExistence type="predicted"/>
<feature type="domain" description="DH" evidence="4">
    <location>
        <begin position="136"/>
        <end position="327"/>
    </location>
</feature>
<feature type="compositionally biased region" description="Polar residues" evidence="3">
    <location>
        <begin position="32"/>
        <end position="48"/>
    </location>
</feature>
<protein>
    <recommendedName>
        <fullName evidence="4">DH domain-containing protein</fullName>
    </recommendedName>
</protein>
<dbReference type="STRING" id="51511.ENSCSAVP00000006123"/>
<evidence type="ECO:0000313" key="6">
    <source>
        <dbReference type="Proteomes" id="UP000007875"/>
    </source>
</evidence>
<evidence type="ECO:0000256" key="2">
    <source>
        <dbReference type="SAM" id="Coils"/>
    </source>
</evidence>
<keyword evidence="1" id="KW-0862">Zinc</keyword>
<evidence type="ECO:0000256" key="3">
    <source>
        <dbReference type="SAM" id="MobiDB-lite"/>
    </source>
</evidence>